<gene>
    <name evidence="2" type="ORF">ACFFUU_11295</name>
</gene>
<name>A0ABV5GGE7_9FLAO</name>
<accession>A0ABV5GGE7</accession>
<organism evidence="2 3">
    <name type="scientific">Flavobacterium paronense</name>
    <dbReference type="NCBI Taxonomy" id="1392775"/>
    <lineage>
        <taxon>Bacteria</taxon>
        <taxon>Pseudomonadati</taxon>
        <taxon>Bacteroidota</taxon>
        <taxon>Flavobacteriia</taxon>
        <taxon>Flavobacteriales</taxon>
        <taxon>Flavobacteriaceae</taxon>
        <taxon>Flavobacterium</taxon>
    </lineage>
</organism>
<keyword evidence="3" id="KW-1185">Reference proteome</keyword>
<evidence type="ECO:0000259" key="1">
    <source>
        <dbReference type="PROSITE" id="PS50943"/>
    </source>
</evidence>
<dbReference type="PROSITE" id="PS50943">
    <property type="entry name" value="HTH_CROC1"/>
    <property type="match status" value="1"/>
</dbReference>
<sequence>MKIRKLIREELNLTQDEMAMLLNISRSQWSLYELGLRELSTMGLIWDSRVGRFFTALEMSEPKQLPQIALLESEKDKFIAAALRKNEIDQYTCAKKTEKMKKAYKAALKLFHLTDFMLQSEDQKDAIHLAALETLKAKAVVLFRKNGPQQLIKLEVRQQLLEQEKLLLTALLK</sequence>
<evidence type="ECO:0000313" key="2">
    <source>
        <dbReference type="EMBL" id="MFB9090188.1"/>
    </source>
</evidence>
<dbReference type="Gene3D" id="1.10.260.40">
    <property type="entry name" value="lambda repressor-like DNA-binding domains"/>
    <property type="match status" value="1"/>
</dbReference>
<protein>
    <submittedName>
        <fullName evidence="2">Helix-turn-helix domain-containing protein</fullName>
    </submittedName>
</protein>
<reference evidence="2 3" key="1">
    <citation type="submission" date="2024-09" db="EMBL/GenBank/DDBJ databases">
        <authorList>
            <person name="Sun Q."/>
            <person name="Mori K."/>
        </authorList>
    </citation>
    <scope>NUCLEOTIDE SEQUENCE [LARGE SCALE GENOMIC DNA]</scope>
    <source>
        <strain evidence="2 3">CECT 8460</strain>
    </source>
</reference>
<dbReference type="Proteomes" id="UP001589576">
    <property type="component" value="Unassembled WGS sequence"/>
</dbReference>
<dbReference type="RefSeq" id="WP_290283914.1">
    <property type="nucleotide sequence ID" value="NZ_JAUFQN010000007.1"/>
</dbReference>
<proteinExistence type="predicted"/>
<evidence type="ECO:0000313" key="3">
    <source>
        <dbReference type="Proteomes" id="UP001589576"/>
    </source>
</evidence>
<dbReference type="InterPro" id="IPR010982">
    <property type="entry name" value="Lambda_DNA-bd_dom_sf"/>
</dbReference>
<comment type="caution">
    <text evidence="2">The sequence shown here is derived from an EMBL/GenBank/DDBJ whole genome shotgun (WGS) entry which is preliminary data.</text>
</comment>
<feature type="domain" description="HTH cro/C1-type" evidence="1">
    <location>
        <begin position="5"/>
        <end position="40"/>
    </location>
</feature>
<dbReference type="Pfam" id="PF12844">
    <property type="entry name" value="HTH_19"/>
    <property type="match status" value="1"/>
</dbReference>
<dbReference type="EMBL" id="JBHMFB010000029">
    <property type="protein sequence ID" value="MFB9090188.1"/>
    <property type="molecule type" value="Genomic_DNA"/>
</dbReference>
<dbReference type="CDD" id="cd00093">
    <property type="entry name" value="HTH_XRE"/>
    <property type="match status" value="1"/>
</dbReference>
<dbReference type="InterPro" id="IPR001387">
    <property type="entry name" value="Cro/C1-type_HTH"/>
</dbReference>
<dbReference type="SUPFAM" id="SSF47413">
    <property type="entry name" value="lambda repressor-like DNA-binding domains"/>
    <property type="match status" value="1"/>
</dbReference>